<dbReference type="AlphaFoldDB" id="A0A7I4BT26"/>
<dbReference type="Gene3D" id="3.30.40.10">
    <property type="entry name" value="Zinc/RING finger domain, C3HC4 (zinc finger)"/>
    <property type="match status" value="1"/>
</dbReference>
<name>A0A7I4BT26_PHYPA</name>
<reference evidence="4 5" key="1">
    <citation type="journal article" date="2008" name="Science">
        <title>The Physcomitrella genome reveals evolutionary insights into the conquest of land by plants.</title>
        <authorList>
            <person name="Rensing S."/>
            <person name="Lang D."/>
            <person name="Zimmer A."/>
            <person name="Terry A."/>
            <person name="Salamov A."/>
            <person name="Shapiro H."/>
            <person name="Nishiyama T."/>
            <person name="Perroud P.-F."/>
            <person name="Lindquist E."/>
            <person name="Kamisugi Y."/>
            <person name="Tanahashi T."/>
            <person name="Sakakibara K."/>
            <person name="Fujita T."/>
            <person name="Oishi K."/>
            <person name="Shin-I T."/>
            <person name="Kuroki Y."/>
            <person name="Toyoda A."/>
            <person name="Suzuki Y."/>
            <person name="Hashimoto A."/>
            <person name="Yamaguchi K."/>
            <person name="Sugano A."/>
            <person name="Kohara Y."/>
            <person name="Fujiyama A."/>
            <person name="Anterola A."/>
            <person name="Aoki S."/>
            <person name="Ashton N."/>
            <person name="Barbazuk W.B."/>
            <person name="Barker E."/>
            <person name="Bennetzen J."/>
            <person name="Bezanilla M."/>
            <person name="Blankenship R."/>
            <person name="Cho S.H."/>
            <person name="Dutcher S."/>
            <person name="Estelle M."/>
            <person name="Fawcett J.A."/>
            <person name="Gundlach H."/>
            <person name="Hanada K."/>
            <person name="Heyl A."/>
            <person name="Hicks K.A."/>
            <person name="Hugh J."/>
            <person name="Lohr M."/>
            <person name="Mayer K."/>
            <person name="Melkozernov A."/>
            <person name="Murata T."/>
            <person name="Nelson D."/>
            <person name="Pils B."/>
            <person name="Prigge M."/>
            <person name="Reiss B."/>
            <person name="Renner T."/>
            <person name="Rombauts S."/>
            <person name="Rushton P."/>
            <person name="Sanderfoot A."/>
            <person name="Schween G."/>
            <person name="Shiu S.-H."/>
            <person name="Stueber K."/>
            <person name="Theodoulou F.L."/>
            <person name="Tu H."/>
            <person name="Van de Peer Y."/>
            <person name="Verrier P.J."/>
            <person name="Waters E."/>
            <person name="Wood A."/>
            <person name="Yang L."/>
            <person name="Cove D."/>
            <person name="Cuming A."/>
            <person name="Hasebe M."/>
            <person name="Lucas S."/>
            <person name="Mishler D.B."/>
            <person name="Reski R."/>
            <person name="Grigoriev I."/>
            <person name="Quatrano R.S."/>
            <person name="Boore J.L."/>
        </authorList>
    </citation>
    <scope>NUCLEOTIDE SEQUENCE [LARGE SCALE GENOMIC DNA]</scope>
    <source>
        <strain evidence="4 5">cv. Gransden 2004</strain>
    </source>
</reference>
<dbReference type="EnsemblPlants" id="Pp3c1_29360V3.13">
    <property type="protein sequence ID" value="Pp3c1_29360V3.13"/>
    <property type="gene ID" value="Pp3c1_29360"/>
</dbReference>
<dbReference type="PANTHER" id="PTHR12603:SF0">
    <property type="entry name" value="CCR4-NOT TRANSCRIPTION COMPLEX SUBUNIT 4"/>
    <property type="match status" value="1"/>
</dbReference>
<feature type="compositionally biased region" description="Basic and acidic residues" evidence="2">
    <location>
        <begin position="205"/>
        <end position="229"/>
    </location>
</feature>
<proteinExistence type="predicted"/>
<dbReference type="GO" id="GO:0008270">
    <property type="term" value="F:zinc ion binding"/>
    <property type="evidence" value="ECO:0007669"/>
    <property type="project" value="UniProtKB-KW"/>
</dbReference>
<evidence type="ECO:0000256" key="2">
    <source>
        <dbReference type="SAM" id="MobiDB-lite"/>
    </source>
</evidence>
<dbReference type="Proteomes" id="UP000006727">
    <property type="component" value="Chromosome 1"/>
</dbReference>
<dbReference type="Gramene" id="Pp3c1_29360V3.11">
    <property type="protein sequence ID" value="Pp3c1_29360V3.11"/>
    <property type="gene ID" value="Pp3c1_29360"/>
</dbReference>
<dbReference type="GeneID" id="112287057"/>
<dbReference type="InterPro" id="IPR039515">
    <property type="entry name" value="NOT4_mRING-HC-C4C4"/>
</dbReference>
<dbReference type="Gramene" id="Pp3c1_29360V3.12">
    <property type="protein sequence ID" value="Pp3c1_29360V3.12"/>
    <property type="gene ID" value="Pp3c1_29360"/>
</dbReference>
<accession>A0A7I4BT26</accession>
<dbReference type="InterPro" id="IPR039780">
    <property type="entry name" value="Mot2"/>
</dbReference>
<keyword evidence="1" id="KW-0479">Metal-binding</keyword>
<dbReference type="GO" id="GO:0030014">
    <property type="term" value="C:CCR4-NOT complex"/>
    <property type="evidence" value="ECO:0007669"/>
    <property type="project" value="InterPro"/>
</dbReference>
<evidence type="ECO:0000259" key="3">
    <source>
        <dbReference type="PROSITE" id="PS50089"/>
    </source>
</evidence>
<feature type="domain" description="RING-type" evidence="3">
    <location>
        <begin position="311"/>
        <end position="353"/>
    </location>
</feature>
<keyword evidence="1" id="KW-0863">Zinc-finger</keyword>
<dbReference type="EMBL" id="ABEU02000001">
    <property type="status" value="NOT_ANNOTATED_CDS"/>
    <property type="molecule type" value="Genomic_DNA"/>
</dbReference>
<feature type="compositionally biased region" description="Polar residues" evidence="2">
    <location>
        <begin position="154"/>
        <end position="173"/>
    </location>
</feature>
<dbReference type="InterPro" id="IPR013083">
    <property type="entry name" value="Znf_RING/FYVE/PHD"/>
</dbReference>
<dbReference type="CDD" id="cd16618">
    <property type="entry name" value="mRING-HC-C4C4_CNOT4"/>
    <property type="match status" value="1"/>
</dbReference>
<evidence type="ECO:0000256" key="1">
    <source>
        <dbReference type="PROSITE-ProRule" id="PRU00175"/>
    </source>
</evidence>
<keyword evidence="1" id="KW-0862">Zinc</keyword>
<dbReference type="RefSeq" id="XP_024385458.1">
    <property type="nucleotide sequence ID" value="XM_024529690.2"/>
</dbReference>
<dbReference type="InterPro" id="IPR001841">
    <property type="entry name" value="Znf_RING"/>
</dbReference>
<dbReference type="PROSITE" id="PS50089">
    <property type="entry name" value="ZF_RING_2"/>
    <property type="match status" value="1"/>
</dbReference>
<dbReference type="SUPFAM" id="SSF57850">
    <property type="entry name" value="RING/U-box"/>
    <property type="match status" value="1"/>
</dbReference>
<dbReference type="EnsemblPlants" id="Pp3c1_29360V3.11">
    <property type="protein sequence ID" value="Pp3c1_29360V3.11"/>
    <property type="gene ID" value="Pp3c1_29360"/>
</dbReference>
<feature type="region of interest" description="Disordered" evidence="2">
    <location>
        <begin position="120"/>
        <end position="183"/>
    </location>
</feature>
<dbReference type="PANTHER" id="PTHR12603">
    <property type="entry name" value="CCR4-NOT TRANSCRIPTION COMPLEX RELATED"/>
    <property type="match status" value="1"/>
</dbReference>
<gene>
    <name evidence="4" type="primary">LOC112287057</name>
</gene>
<organism evidence="4 5">
    <name type="scientific">Physcomitrium patens</name>
    <name type="common">Spreading-leaved earth moss</name>
    <name type="synonym">Physcomitrella patens</name>
    <dbReference type="NCBI Taxonomy" id="3218"/>
    <lineage>
        <taxon>Eukaryota</taxon>
        <taxon>Viridiplantae</taxon>
        <taxon>Streptophyta</taxon>
        <taxon>Embryophyta</taxon>
        <taxon>Bryophyta</taxon>
        <taxon>Bryophytina</taxon>
        <taxon>Bryopsida</taxon>
        <taxon>Funariidae</taxon>
        <taxon>Funariales</taxon>
        <taxon>Funariaceae</taxon>
        <taxon>Physcomitrium</taxon>
    </lineage>
</organism>
<sequence>MCFKFHDEGNRSPKLKQCKLDARREQWLSQCSQERQGKAGKQQQNDLSHYRNCVHHPKAEDGECMAQERACPSGHSRSQSLGSIGSVSERTLTGSLVTHSRTSIIGLINEVKDLKEVPARRNGVSCRSSQHFGDEELDEGIGHKQSLKYRRSSSDASKLRSNSSCASNSCTGSDSEDNDESHDVNDAWESAFDALHIQSSLYRSEGSHKCPGSDRTLRSEGKEQHDRKQNGAYHYHTQHGQSKHEYKYKNSSLGSRRGNGGRAWRSDDVSRPPTLPTLAERHKHPTHANNHHQGWGNGNKWGNRPASPSYCPICTEELDMTDSSYMPCPCGFQLCLFCYHRIASDDGRCPGCRKAYNTDVAVQVSRSSAVWLHV</sequence>
<dbReference type="Pfam" id="PF14570">
    <property type="entry name" value="zf-RING_4"/>
    <property type="match status" value="1"/>
</dbReference>
<evidence type="ECO:0000313" key="4">
    <source>
        <dbReference type="EnsemblPlants" id="Pp3c1_29360V3.12"/>
    </source>
</evidence>
<reference evidence="4 5" key="2">
    <citation type="journal article" date="2018" name="Plant J.">
        <title>The Physcomitrella patens chromosome-scale assembly reveals moss genome structure and evolution.</title>
        <authorList>
            <person name="Lang D."/>
            <person name="Ullrich K.K."/>
            <person name="Murat F."/>
            <person name="Fuchs J."/>
            <person name="Jenkins J."/>
            <person name="Haas F.B."/>
            <person name="Piednoel M."/>
            <person name="Gundlach H."/>
            <person name="Van Bel M."/>
            <person name="Meyberg R."/>
            <person name="Vives C."/>
            <person name="Morata J."/>
            <person name="Symeonidi A."/>
            <person name="Hiss M."/>
            <person name="Muchero W."/>
            <person name="Kamisugi Y."/>
            <person name="Saleh O."/>
            <person name="Blanc G."/>
            <person name="Decker E.L."/>
            <person name="van Gessel N."/>
            <person name="Grimwood J."/>
            <person name="Hayes R.D."/>
            <person name="Graham S.W."/>
            <person name="Gunter L.E."/>
            <person name="McDaniel S.F."/>
            <person name="Hoernstein S.N.W."/>
            <person name="Larsson A."/>
            <person name="Li F.W."/>
            <person name="Perroud P.F."/>
            <person name="Phillips J."/>
            <person name="Ranjan P."/>
            <person name="Rokshar D.S."/>
            <person name="Rothfels C.J."/>
            <person name="Schneider L."/>
            <person name="Shu S."/>
            <person name="Stevenson D.W."/>
            <person name="Thummler F."/>
            <person name="Tillich M."/>
            <person name="Villarreal Aguilar J.C."/>
            <person name="Widiez T."/>
            <person name="Wong G.K."/>
            <person name="Wymore A."/>
            <person name="Zhang Y."/>
            <person name="Zimmer A.D."/>
            <person name="Quatrano R.S."/>
            <person name="Mayer K.F.X."/>
            <person name="Goodstein D."/>
            <person name="Casacuberta J.M."/>
            <person name="Vandepoele K."/>
            <person name="Reski R."/>
            <person name="Cuming A.C."/>
            <person name="Tuskan G.A."/>
            <person name="Maumus F."/>
            <person name="Salse J."/>
            <person name="Schmutz J."/>
            <person name="Rensing S.A."/>
        </authorList>
    </citation>
    <scope>NUCLEOTIDE SEQUENCE [LARGE SCALE GENOMIC DNA]</scope>
    <source>
        <strain evidence="4 5">cv. Gransden 2004</strain>
    </source>
</reference>
<feature type="region of interest" description="Disordered" evidence="2">
    <location>
        <begin position="203"/>
        <end position="298"/>
    </location>
</feature>
<dbReference type="Gramene" id="Pp3c1_29360V3.13">
    <property type="protein sequence ID" value="Pp3c1_29360V3.13"/>
    <property type="gene ID" value="Pp3c1_29360"/>
</dbReference>
<feature type="compositionally biased region" description="Basic residues" evidence="2">
    <location>
        <begin position="281"/>
        <end position="290"/>
    </location>
</feature>
<keyword evidence="5" id="KW-1185">Reference proteome</keyword>
<dbReference type="FunFam" id="3.30.40.10:FF:000383">
    <property type="entry name" value="RING/U-box superfamily protein"/>
    <property type="match status" value="1"/>
</dbReference>
<protein>
    <recommendedName>
        <fullName evidence="3">RING-type domain-containing protein</fullName>
    </recommendedName>
</protein>
<reference evidence="4" key="3">
    <citation type="submission" date="2020-12" db="UniProtKB">
        <authorList>
            <consortium name="EnsemblPlants"/>
        </authorList>
    </citation>
    <scope>IDENTIFICATION</scope>
</reference>
<dbReference type="GO" id="GO:0004842">
    <property type="term" value="F:ubiquitin-protein transferase activity"/>
    <property type="evidence" value="ECO:0007669"/>
    <property type="project" value="InterPro"/>
</dbReference>
<dbReference type="EnsemblPlants" id="Pp3c1_29360V3.12">
    <property type="protein sequence ID" value="Pp3c1_29360V3.12"/>
    <property type="gene ID" value="Pp3c1_29360"/>
</dbReference>
<evidence type="ECO:0000313" key="5">
    <source>
        <dbReference type="Proteomes" id="UP000006727"/>
    </source>
</evidence>